<reference evidence="4" key="1">
    <citation type="submission" date="2017-02" db="UniProtKB">
        <authorList>
            <consortium name="WormBaseParasite"/>
        </authorList>
    </citation>
    <scope>IDENTIFICATION</scope>
</reference>
<evidence type="ECO:0000259" key="2">
    <source>
        <dbReference type="PROSITE" id="PS50250"/>
    </source>
</evidence>
<protein>
    <submittedName>
        <fullName evidence="4">PCI domain-containing protein</fullName>
    </submittedName>
</protein>
<feature type="region of interest" description="Disordered" evidence="1">
    <location>
        <begin position="1"/>
        <end position="21"/>
    </location>
</feature>
<accession>A0A0N4ZYW0</accession>
<dbReference type="Gene3D" id="1.25.40.570">
    <property type="match status" value="1"/>
</dbReference>
<dbReference type="SMART" id="SM00088">
    <property type="entry name" value="PINT"/>
    <property type="match status" value="1"/>
</dbReference>
<organism evidence="3 4">
    <name type="scientific">Parastrongyloides trichosuri</name>
    <name type="common">Possum-specific nematode worm</name>
    <dbReference type="NCBI Taxonomy" id="131310"/>
    <lineage>
        <taxon>Eukaryota</taxon>
        <taxon>Metazoa</taxon>
        <taxon>Ecdysozoa</taxon>
        <taxon>Nematoda</taxon>
        <taxon>Chromadorea</taxon>
        <taxon>Rhabditida</taxon>
        <taxon>Tylenchina</taxon>
        <taxon>Panagrolaimomorpha</taxon>
        <taxon>Strongyloidoidea</taxon>
        <taxon>Strongyloididae</taxon>
        <taxon>Parastrongyloides</taxon>
    </lineage>
</organism>
<dbReference type="WBParaSite" id="PTRK_0001397500.1">
    <property type="protein sequence ID" value="PTRK_0001397500.1"/>
    <property type="gene ID" value="PTRK_0001397500"/>
</dbReference>
<keyword evidence="3" id="KW-1185">Reference proteome</keyword>
<proteinExistence type="predicted"/>
<evidence type="ECO:0000256" key="1">
    <source>
        <dbReference type="SAM" id="MobiDB-lite"/>
    </source>
</evidence>
<evidence type="ECO:0000313" key="3">
    <source>
        <dbReference type="Proteomes" id="UP000038045"/>
    </source>
</evidence>
<dbReference type="PANTHER" id="PTHR10678">
    <property type="entry name" value="26S PROTEASOME NON-ATPASE REGULATORY SUBUNIT 11/COP9 SIGNALOSOME COMPLEX SUBUNIT 2"/>
    <property type="match status" value="1"/>
</dbReference>
<dbReference type="InterPro" id="IPR036390">
    <property type="entry name" value="WH_DNA-bd_sf"/>
</dbReference>
<dbReference type="AlphaFoldDB" id="A0A0N4ZYW0"/>
<dbReference type="SMART" id="SM00753">
    <property type="entry name" value="PAM"/>
    <property type="match status" value="1"/>
</dbReference>
<dbReference type="STRING" id="131310.A0A0N4ZYW0"/>
<evidence type="ECO:0000313" key="4">
    <source>
        <dbReference type="WBParaSite" id="PTRK_0001397500.1"/>
    </source>
</evidence>
<dbReference type="Pfam" id="PF01399">
    <property type="entry name" value="PCI"/>
    <property type="match status" value="1"/>
</dbReference>
<dbReference type="InterPro" id="IPR000717">
    <property type="entry name" value="PCI_dom"/>
</dbReference>
<feature type="domain" description="PCI" evidence="2">
    <location>
        <begin position="226"/>
        <end position="394"/>
    </location>
</feature>
<dbReference type="InterPro" id="IPR050871">
    <property type="entry name" value="26S_Proteasome/COP9_Components"/>
</dbReference>
<name>A0A0N4ZYW0_PARTI</name>
<sequence>MSAAVKQIESPNGKKEAQRTDASGIRTATLLCLIHNMKKDANEQLFDELESQLVNLCSTIVTPNEFSRLGEIFKELKPILRILSSRRVEKFLTKIADVVSSSKGSHIRRADILQTLIIVVFDINRQYLGYSLLLKYLRHCNNYRMHRNVVRSAKRIIHSLKIMSINDILIEVYLEESVAYYCLKNYMKAKAALMNAKALSNASNLEPIIQSKLDMHSGAIFLTEKEYRTAFSYFYEALENYDANNKREEAIMAIKYLCITKLMMNKPEEVKNFMSSKFGIKYYGEELHFIEEMASAVSKKCVRQFDSIVKKNPSLQKDAVIKSSLKGLYDFMFDQDILRVVKPYTAVEIDYIASKIGLAPNKIEQRLCTMIINEQIDGKINHDTRSLELVHTTEFENDMELFNLSHTLIKKIDLIAAISQVHASCLGKFLTDKNKLPEEWNKVERKSADMCKKKLSSKGKLEINHKSKTTYKNKKTKKRH</sequence>
<dbReference type="PROSITE" id="PS50250">
    <property type="entry name" value="PCI"/>
    <property type="match status" value="1"/>
</dbReference>
<dbReference type="Proteomes" id="UP000038045">
    <property type="component" value="Unplaced"/>
</dbReference>
<dbReference type="SUPFAM" id="SSF46785">
    <property type="entry name" value="Winged helix' DNA-binding domain"/>
    <property type="match status" value="1"/>
</dbReference>